<keyword evidence="4" id="KW-1185">Reference proteome</keyword>
<dbReference type="InterPro" id="IPR018647">
    <property type="entry name" value="SLFN_3-like_DNA/RNA_helicase"/>
</dbReference>
<dbReference type="EMBL" id="BAAAZY010000021">
    <property type="protein sequence ID" value="GAA4077455.1"/>
    <property type="molecule type" value="Genomic_DNA"/>
</dbReference>
<accession>A0ABP7VYP2</accession>
<evidence type="ECO:0000259" key="2">
    <source>
        <dbReference type="Pfam" id="PF09848"/>
    </source>
</evidence>
<feature type="domain" description="Schlafen group 3-like DNA/RNA helicase" evidence="2">
    <location>
        <begin position="2"/>
        <end position="127"/>
    </location>
</feature>
<comment type="caution">
    <text evidence="3">The sequence shown here is derived from an EMBL/GenBank/DDBJ whole genome shotgun (WGS) entry which is preliminary data.</text>
</comment>
<evidence type="ECO:0000313" key="4">
    <source>
        <dbReference type="Proteomes" id="UP001499984"/>
    </source>
</evidence>
<feature type="region of interest" description="Disordered" evidence="1">
    <location>
        <begin position="138"/>
        <end position="158"/>
    </location>
</feature>
<evidence type="ECO:0000313" key="3">
    <source>
        <dbReference type="EMBL" id="GAA4077455.1"/>
    </source>
</evidence>
<dbReference type="Proteomes" id="UP001499984">
    <property type="component" value="Unassembled WGS sequence"/>
</dbReference>
<protein>
    <recommendedName>
        <fullName evidence="2">Schlafen group 3-like DNA/RNA helicase domain-containing protein</fullName>
    </recommendedName>
</protein>
<organism evidence="3 4">
    <name type="scientific">Streptomyces shaanxiensis</name>
    <dbReference type="NCBI Taxonomy" id="653357"/>
    <lineage>
        <taxon>Bacteria</taxon>
        <taxon>Bacillati</taxon>
        <taxon>Actinomycetota</taxon>
        <taxon>Actinomycetes</taxon>
        <taxon>Kitasatosporales</taxon>
        <taxon>Streptomycetaceae</taxon>
        <taxon>Streptomyces</taxon>
    </lineage>
</organism>
<gene>
    <name evidence="3" type="ORF">GCM10022233_65530</name>
</gene>
<reference evidence="4" key="1">
    <citation type="journal article" date="2019" name="Int. J. Syst. Evol. Microbiol.">
        <title>The Global Catalogue of Microorganisms (GCM) 10K type strain sequencing project: providing services to taxonomists for standard genome sequencing and annotation.</title>
        <authorList>
            <consortium name="The Broad Institute Genomics Platform"/>
            <consortium name="The Broad Institute Genome Sequencing Center for Infectious Disease"/>
            <person name="Wu L."/>
            <person name="Ma J."/>
        </authorList>
    </citation>
    <scope>NUCLEOTIDE SEQUENCE [LARGE SCALE GENOMIC DNA]</scope>
    <source>
        <strain evidence="4">JCM 16925</strain>
    </source>
</reference>
<dbReference type="Pfam" id="PF09848">
    <property type="entry name" value="SLFN-g3_helicase"/>
    <property type="match status" value="1"/>
</dbReference>
<sequence>MRGSRTYLDWIDALFTEDGQAPIWQGTDYDLAVADSPAELEDWVATHHHAGRSARMIAGFCWPWDSPPTPPLTPEVSIPWTDETGDHLWQRPWNSGAGGILAGTDIPGRAFWATDQGGHQQIACVYTPGHGIRLQCRHPRRRHHLDSQRLAGQTPREP</sequence>
<proteinExistence type="predicted"/>
<name>A0ABP7VYP2_9ACTN</name>
<evidence type="ECO:0000256" key="1">
    <source>
        <dbReference type="SAM" id="MobiDB-lite"/>
    </source>
</evidence>